<dbReference type="Gramene" id="CDF34855">
    <property type="protein sequence ID" value="CDF34855"/>
    <property type="gene ID" value="CHC_T00003204001"/>
</dbReference>
<evidence type="ECO:0000256" key="2">
    <source>
        <dbReference type="ARBA" id="ARBA00012485"/>
    </source>
</evidence>
<dbReference type="InterPro" id="IPR035983">
    <property type="entry name" value="Hect_E3_ubiquitin_ligase"/>
</dbReference>
<dbReference type="CDD" id="cd00078">
    <property type="entry name" value="HECTc"/>
    <property type="match status" value="1"/>
</dbReference>
<dbReference type="EC" id="2.3.2.26" evidence="2"/>
<protein>
    <recommendedName>
        <fullName evidence="2">HECT-type E3 ubiquitin transferase</fullName>
        <ecNumber evidence="2">2.3.2.26</ecNumber>
    </recommendedName>
</protein>
<evidence type="ECO:0000313" key="8">
    <source>
        <dbReference type="Proteomes" id="UP000012073"/>
    </source>
</evidence>
<dbReference type="GO" id="GO:0000209">
    <property type="term" value="P:protein polyubiquitination"/>
    <property type="evidence" value="ECO:0007669"/>
    <property type="project" value="InterPro"/>
</dbReference>
<accession>R7QBL4</accession>
<keyword evidence="4 5" id="KW-0833">Ubl conjugation pathway</keyword>
<dbReference type="EMBL" id="HG001707">
    <property type="protein sequence ID" value="CDF34855.1"/>
    <property type="molecule type" value="Genomic_DNA"/>
</dbReference>
<dbReference type="Proteomes" id="UP000012073">
    <property type="component" value="Unassembled WGS sequence"/>
</dbReference>
<dbReference type="InterPro" id="IPR000569">
    <property type="entry name" value="HECT_dom"/>
</dbReference>
<gene>
    <name evidence="7" type="ORF">CHC_T00003204001</name>
</gene>
<evidence type="ECO:0000256" key="5">
    <source>
        <dbReference type="PROSITE-ProRule" id="PRU00104"/>
    </source>
</evidence>
<dbReference type="PROSITE" id="PS50237">
    <property type="entry name" value="HECT"/>
    <property type="match status" value="1"/>
</dbReference>
<evidence type="ECO:0000259" key="6">
    <source>
        <dbReference type="PROSITE" id="PS50237"/>
    </source>
</evidence>
<dbReference type="KEGG" id="ccp:CHC_T00003204001"/>
<dbReference type="Gene3D" id="3.90.1750.10">
    <property type="entry name" value="Hect, E3 ligase catalytic domains"/>
    <property type="match status" value="1"/>
</dbReference>
<dbReference type="SMART" id="SM00119">
    <property type="entry name" value="HECTc"/>
    <property type="match status" value="1"/>
</dbReference>
<evidence type="ECO:0000256" key="4">
    <source>
        <dbReference type="ARBA" id="ARBA00022786"/>
    </source>
</evidence>
<organism evidence="7 8">
    <name type="scientific">Chondrus crispus</name>
    <name type="common">Carrageen Irish moss</name>
    <name type="synonym">Polymorpha crispa</name>
    <dbReference type="NCBI Taxonomy" id="2769"/>
    <lineage>
        <taxon>Eukaryota</taxon>
        <taxon>Rhodophyta</taxon>
        <taxon>Florideophyceae</taxon>
        <taxon>Rhodymeniophycidae</taxon>
        <taxon>Gigartinales</taxon>
        <taxon>Gigartinaceae</taxon>
        <taxon>Chondrus</taxon>
    </lineage>
</organism>
<evidence type="ECO:0000313" key="7">
    <source>
        <dbReference type="EMBL" id="CDF34855.1"/>
    </source>
</evidence>
<proteinExistence type="predicted"/>
<keyword evidence="3" id="KW-0808">Transferase</keyword>
<dbReference type="Gene3D" id="3.30.2160.10">
    <property type="entry name" value="Hect, E3 ligase catalytic domain"/>
    <property type="match status" value="1"/>
</dbReference>
<dbReference type="STRING" id="2769.R7QBL4"/>
<dbReference type="OrthoDB" id="8068875at2759"/>
<keyword evidence="8" id="KW-1185">Reference proteome</keyword>
<reference evidence="8" key="1">
    <citation type="journal article" date="2013" name="Proc. Natl. Acad. Sci. U.S.A.">
        <title>Genome structure and metabolic features in the red seaweed Chondrus crispus shed light on evolution of the Archaeplastida.</title>
        <authorList>
            <person name="Collen J."/>
            <person name="Porcel B."/>
            <person name="Carre W."/>
            <person name="Ball S.G."/>
            <person name="Chaparro C."/>
            <person name="Tonon T."/>
            <person name="Barbeyron T."/>
            <person name="Michel G."/>
            <person name="Noel B."/>
            <person name="Valentin K."/>
            <person name="Elias M."/>
            <person name="Artiguenave F."/>
            <person name="Arun A."/>
            <person name="Aury J.M."/>
            <person name="Barbosa-Neto J.F."/>
            <person name="Bothwell J.H."/>
            <person name="Bouget F.Y."/>
            <person name="Brillet L."/>
            <person name="Cabello-Hurtado F."/>
            <person name="Capella-Gutierrez S."/>
            <person name="Charrier B."/>
            <person name="Cladiere L."/>
            <person name="Cock J.M."/>
            <person name="Coelho S.M."/>
            <person name="Colleoni C."/>
            <person name="Czjzek M."/>
            <person name="Da Silva C."/>
            <person name="Delage L."/>
            <person name="Denoeud F."/>
            <person name="Deschamps P."/>
            <person name="Dittami S.M."/>
            <person name="Gabaldon T."/>
            <person name="Gachon C.M."/>
            <person name="Groisillier A."/>
            <person name="Herve C."/>
            <person name="Jabbari K."/>
            <person name="Katinka M."/>
            <person name="Kloareg B."/>
            <person name="Kowalczyk N."/>
            <person name="Labadie K."/>
            <person name="Leblanc C."/>
            <person name="Lopez P.J."/>
            <person name="McLachlan D.H."/>
            <person name="Meslet-Cladiere L."/>
            <person name="Moustafa A."/>
            <person name="Nehr Z."/>
            <person name="Nyvall Collen P."/>
            <person name="Panaud O."/>
            <person name="Partensky F."/>
            <person name="Poulain J."/>
            <person name="Rensing S.A."/>
            <person name="Rousvoal S."/>
            <person name="Samson G."/>
            <person name="Symeonidi A."/>
            <person name="Weissenbach J."/>
            <person name="Zambounis A."/>
            <person name="Wincker P."/>
            <person name="Boyen C."/>
        </authorList>
    </citation>
    <scope>NUCLEOTIDE SEQUENCE [LARGE SCALE GENOMIC DNA]</scope>
    <source>
        <strain evidence="8">cv. Stackhouse</strain>
    </source>
</reference>
<dbReference type="PANTHER" id="PTHR45700:SF2">
    <property type="entry name" value="UBIQUITIN-PROTEIN LIGASE E3C"/>
    <property type="match status" value="1"/>
</dbReference>
<comment type="catalytic activity">
    <reaction evidence="1">
        <text>S-ubiquitinyl-[E2 ubiquitin-conjugating enzyme]-L-cysteine + [acceptor protein]-L-lysine = [E2 ubiquitin-conjugating enzyme]-L-cysteine + N(6)-ubiquitinyl-[acceptor protein]-L-lysine.</text>
        <dbReference type="EC" id="2.3.2.26"/>
    </reaction>
</comment>
<dbReference type="PANTHER" id="PTHR45700">
    <property type="entry name" value="UBIQUITIN-PROTEIN LIGASE E3C"/>
    <property type="match status" value="1"/>
</dbReference>
<dbReference type="OMA" id="ARFFISK"/>
<dbReference type="Pfam" id="PF00632">
    <property type="entry name" value="HECT"/>
    <property type="match status" value="1"/>
</dbReference>
<dbReference type="PhylomeDB" id="R7QBL4"/>
<dbReference type="GO" id="GO:0061630">
    <property type="term" value="F:ubiquitin protein ligase activity"/>
    <property type="evidence" value="ECO:0007669"/>
    <property type="project" value="UniProtKB-EC"/>
</dbReference>
<feature type="active site" description="Glycyl thioester intermediate" evidence="5">
    <location>
        <position position="577"/>
    </location>
</feature>
<dbReference type="InterPro" id="IPR044611">
    <property type="entry name" value="E3A/B/C-like"/>
</dbReference>
<dbReference type="RefSeq" id="XP_005714674.1">
    <property type="nucleotide sequence ID" value="XM_005714617.1"/>
</dbReference>
<dbReference type="FunFam" id="3.30.2410.10:FF:000011">
    <property type="entry name" value="Putative Ubiquitin-protein ligase E3C"/>
    <property type="match status" value="1"/>
</dbReference>
<dbReference type="AlphaFoldDB" id="R7QBL4"/>
<evidence type="ECO:0000256" key="1">
    <source>
        <dbReference type="ARBA" id="ARBA00000885"/>
    </source>
</evidence>
<dbReference type="GeneID" id="17322408"/>
<dbReference type="SUPFAM" id="SSF56204">
    <property type="entry name" value="Hect, E3 ligase catalytic domain"/>
    <property type="match status" value="1"/>
</dbReference>
<dbReference type="GO" id="GO:0006511">
    <property type="term" value="P:ubiquitin-dependent protein catabolic process"/>
    <property type="evidence" value="ECO:0007669"/>
    <property type="project" value="TreeGrafter"/>
</dbReference>
<evidence type="ECO:0000256" key="3">
    <source>
        <dbReference type="ARBA" id="ARBA00022679"/>
    </source>
</evidence>
<sequence length="609" mass="68844">MAFNNVIAFWPRPRGPTKSPHVLSSLWQLCLRAKEGSPIIDTDLSTHALPLRDEAGPVLRVFASSYSYLLFIQDEEELFHGNWPFSMDKVREIVLVLKHYLFAALDVRPTNGLAKTNTVGKLVQEEPQLLTEISHLLSRLYVHDSRRPFRTGDNFWVAGQGLLTSEAFISSAVEAWPDSKAKTSRSEFGYMGSERAASLQNLRKSPMSGAGELLRVTPYLVPFSSRAKIFQRWIAKGRDVANGGEQFFPGSRRSVSVRRKHIFQDAFEELNKISNLKATIRVKFIDEHGLEEAGIDGGGVFKEFMYEVLRWGFSPFSYGLFKATPDGHLFPNPDAPIANENFKVEFAFLGRLLGKAIFDGVLVDIPLARFFISKILGQFYYPSDLKSLDPELHKNMQFLKNCPPAVVEDLGLNFTVAINAYGSVKEVELVRNGKNISVTAENRIEYMHRVADFRMNKQIKEQTKAFLGGFSEIIAPQYIRLFSHEELQLLISGKTGKIDLDDLRRHTTYSGGYDENTTVIKWFWQAMAELDAEDQSKMLQFVTSSPRAPLLGFSYLDPGFCIHRAEGDVRLPTASTCMNLLKLPKYKSLEVVRQKLRYALHSNAGFDLS</sequence>
<name>R7QBL4_CHOCR</name>
<dbReference type="FunFam" id="3.30.2160.10:FF:000002">
    <property type="entry name" value="Putative Ubiquitin-protein ligase E3C"/>
    <property type="match status" value="1"/>
</dbReference>
<feature type="domain" description="HECT" evidence="6">
    <location>
        <begin position="272"/>
        <end position="609"/>
    </location>
</feature>
<dbReference type="Gene3D" id="3.30.2410.10">
    <property type="entry name" value="Hect, E3 ligase catalytic domain"/>
    <property type="match status" value="1"/>
</dbReference>